<evidence type="ECO:0008006" key="3">
    <source>
        <dbReference type="Google" id="ProtNLM"/>
    </source>
</evidence>
<keyword evidence="1" id="KW-0732">Signal</keyword>
<reference evidence="2" key="1">
    <citation type="journal article" date="2005" name="Environ. Microbiol.">
        <title>Genetic and functional properties of uncultivated thermophilic crenarchaeotes from a subsurface gold mine as revealed by analysis of genome fragments.</title>
        <authorList>
            <person name="Nunoura T."/>
            <person name="Hirayama H."/>
            <person name="Takami H."/>
            <person name="Oida H."/>
            <person name="Nishi S."/>
            <person name="Shimamura S."/>
            <person name="Suzuki Y."/>
            <person name="Inagaki F."/>
            <person name="Takai K."/>
            <person name="Nealson K.H."/>
            <person name="Horikoshi K."/>
        </authorList>
    </citation>
    <scope>NUCLEOTIDE SEQUENCE</scope>
</reference>
<dbReference type="AlphaFoldDB" id="H5S8P4"/>
<feature type="signal peptide" evidence="1">
    <location>
        <begin position="1"/>
        <end position="22"/>
    </location>
</feature>
<gene>
    <name evidence="2" type="ORF">HGMM_F01E07C02</name>
</gene>
<accession>H5S8P4</accession>
<feature type="chain" id="PRO_5003597238" description="DUF4932 domain-containing protein" evidence="1">
    <location>
        <begin position="23"/>
        <end position="437"/>
    </location>
</feature>
<reference evidence="2" key="2">
    <citation type="journal article" date="2012" name="PLoS ONE">
        <title>A Deeply Branching Thermophilic Bacterium with an Ancient Acetyl-CoA Pathway Dominates a Subsurface Ecosystem.</title>
        <authorList>
            <person name="Takami H."/>
            <person name="Noguchi H."/>
            <person name="Takaki Y."/>
            <person name="Uchiyama I."/>
            <person name="Toyoda A."/>
            <person name="Nishi S."/>
            <person name="Chee G.-J."/>
            <person name="Arai W."/>
            <person name="Nunoura T."/>
            <person name="Itoh T."/>
            <person name="Hattori M."/>
            <person name="Takai K."/>
        </authorList>
    </citation>
    <scope>NUCLEOTIDE SEQUENCE</scope>
</reference>
<evidence type="ECO:0000313" key="2">
    <source>
        <dbReference type="EMBL" id="BAL52530.1"/>
    </source>
</evidence>
<evidence type="ECO:0000256" key="1">
    <source>
        <dbReference type="SAM" id="SignalP"/>
    </source>
</evidence>
<protein>
    <recommendedName>
        <fullName evidence="3">DUF4932 domain-containing protein</fullName>
    </recommendedName>
</protein>
<sequence length="437" mass="49342">MFALALLALLSFSLAGSVPFSASTMERIRDFTRAVEFNYLSWIGEAWLVKTSQFSLSMPTFLGRESHYELTAEYFDLVARLERTEAALLQVYANPEIKDKESATENLRRERERLHQRYQLILPFVESILQEQVSEILRQEGLSTLGQPLPPVLYHTANVPLSLVVSPRERIVQIANISLIPDLTLEQQIALEDAVAQRLNVSTLVVPIGGVGVYPTMIMRTTNLPWLLSTIAHEWTHNYLQFRPLGMLYEKSPELRTMNETVASIVGNEIGEKVLTEYYPQLAARPDSDFASAFLAADSFADPSRDPFPIAFALPMLPATPPGQGTLPFDFRAEMHQTRITVDKLLAEGKIQEAEAYMEERRRFFWEHGYPIRKLNQAYFAFYGAYADVPGGPAGEDPVGPAVRALRQRSASLAEFLHRIAWMTSFEELQRAILSSP</sequence>
<organism evidence="2">
    <name type="scientific">uncultured Chloroflexota bacterium</name>
    <dbReference type="NCBI Taxonomy" id="166587"/>
    <lineage>
        <taxon>Bacteria</taxon>
        <taxon>Bacillati</taxon>
        <taxon>Chloroflexota</taxon>
        <taxon>environmental samples</taxon>
    </lineage>
</organism>
<proteinExistence type="predicted"/>
<name>H5S8P4_9CHLR</name>
<dbReference type="EMBL" id="AP011631">
    <property type="protein sequence ID" value="BAL52530.1"/>
    <property type="molecule type" value="Genomic_DNA"/>
</dbReference>